<evidence type="ECO:0000256" key="4">
    <source>
        <dbReference type="SAM" id="SignalP"/>
    </source>
</evidence>
<name>A0A9Q0CQ78_9POAL</name>
<keyword evidence="1" id="KW-0479">Metal-binding</keyword>
<keyword evidence="2" id="KW-0325">Glycoprotein</keyword>
<protein>
    <recommendedName>
        <fullName evidence="5">Phytocyanin domain-containing protein</fullName>
    </recommendedName>
</protein>
<evidence type="ECO:0000256" key="2">
    <source>
        <dbReference type="ARBA" id="ARBA00023180"/>
    </source>
</evidence>
<feature type="transmembrane region" description="Helical" evidence="3">
    <location>
        <begin position="142"/>
        <end position="162"/>
    </location>
</feature>
<comment type="caution">
    <text evidence="6">The sequence shown here is derived from an EMBL/GenBank/DDBJ whole genome shotgun (WGS) entry which is preliminary data.</text>
</comment>
<keyword evidence="7" id="KW-1185">Reference proteome</keyword>
<evidence type="ECO:0000259" key="5">
    <source>
        <dbReference type="PROSITE" id="PS51485"/>
    </source>
</evidence>
<keyword evidence="3" id="KW-0812">Transmembrane</keyword>
<keyword evidence="4" id="KW-0732">Signal</keyword>
<gene>
    <name evidence="6" type="ORF">LUZ63_006681</name>
</gene>
<dbReference type="Proteomes" id="UP001151287">
    <property type="component" value="Unassembled WGS sequence"/>
</dbReference>
<dbReference type="SUPFAM" id="SSF49503">
    <property type="entry name" value="Cupredoxins"/>
    <property type="match status" value="1"/>
</dbReference>
<dbReference type="InterPro" id="IPR008972">
    <property type="entry name" value="Cupredoxin"/>
</dbReference>
<dbReference type="GO" id="GO:0009055">
    <property type="term" value="F:electron transfer activity"/>
    <property type="evidence" value="ECO:0007669"/>
    <property type="project" value="InterPro"/>
</dbReference>
<dbReference type="PANTHER" id="PTHR33021">
    <property type="entry name" value="BLUE COPPER PROTEIN"/>
    <property type="match status" value="1"/>
</dbReference>
<dbReference type="EMBL" id="JAMQYH010000002">
    <property type="protein sequence ID" value="KAJ1698169.1"/>
    <property type="molecule type" value="Genomic_DNA"/>
</dbReference>
<dbReference type="PROSITE" id="PS51485">
    <property type="entry name" value="PHYTOCYANIN"/>
    <property type="match status" value="1"/>
</dbReference>
<dbReference type="InterPro" id="IPR039391">
    <property type="entry name" value="Phytocyanin-like"/>
</dbReference>
<dbReference type="PANTHER" id="PTHR33021:SF466">
    <property type="entry name" value="OS08G0138100 PROTEIN"/>
    <property type="match status" value="1"/>
</dbReference>
<evidence type="ECO:0000313" key="7">
    <source>
        <dbReference type="Proteomes" id="UP001151287"/>
    </source>
</evidence>
<dbReference type="InterPro" id="IPR003245">
    <property type="entry name" value="Phytocyanin_dom"/>
</dbReference>
<proteinExistence type="predicted"/>
<dbReference type="OrthoDB" id="687020at2759"/>
<evidence type="ECO:0000256" key="3">
    <source>
        <dbReference type="SAM" id="Phobius"/>
    </source>
</evidence>
<accession>A0A9Q0CQ78</accession>
<feature type="chain" id="PRO_5040333210" description="Phytocyanin domain-containing protein" evidence="4">
    <location>
        <begin position="19"/>
        <end position="163"/>
    </location>
</feature>
<keyword evidence="3" id="KW-1133">Transmembrane helix</keyword>
<dbReference type="Gene3D" id="2.60.40.420">
    <property type="entry name" value="Cupredoxins - blue copper proteins"/>
    <property type="match status" value="1"/>
</dbReference>
<evidence type="ECO:0000256" key="1">
    <source>
        <dbReference type="ARBA" id="ARBA00022723"/>
    </source>
</evidence>
<evidence type="ECO:0000313" key="6">
    <source>
        <dbReference type="EMBL" id="KAJ1698169.1"/>
    </source>
</evidence>
<dbReference type="GO" id="GO:0005886">
    <property type="term" value="C:plasma membrane"/>
    <property type="evidence" value="ECO:0007669"/>
    <property type="project" value="TreeGrafter"/>
</dbReference>
<dbReference type="CDD" id="cd04216">
    <property type="entry name" value="Phytocyanin"/>
    <property type="match status" value="1"/>
</dbReference>
<dbReference type="GO" id="GO:0046872">
    <property type="term" value="F:metal ion binding"/>
    <property type="evidence" value="ECO:0007669"/>
    <property type="project" value="UniProtKB-KW"/>
</dbReference>
<dbReference type="FunFam" id="2.60.40.420:FF:000003">
    <property type="entry name" value="Blue copper"/>
    <property type="match status" value="1"/>
</dbReference>
<reference evidence="6" key="1">
    <citation type="journal article" date="2022" name="Cell">
        <title>Repeat-based holocentromeres influence genome architecture and karyotype evolution.</title>
        <authorList>
            <person name="Hofstatter P.G."/>
            <person name="Thangavel G."/>
            <person name="Lux T."/>
            <person name="Neumann P."/>
            <person name="Vondrak T."/>
            <person name="Novak P."/>
            <person name="Zhang M."/>
            <person name="Costa L."/>
            <person name="Castellani M."/>
            <person name="Scott A."/>
            <person name="Toegelov H."/>
            <person name="Fuchs J."/>
            <person name="Mata-Sucre Y."/>
            <person name="Dias Y."/>
            <person name="Vanzela A.L.L."/>
            <person name="Huettel B."/>
            <person name="Almeida C.C.S."/>
            <person name="Simkova H."/>
            <person name="Souza G."/>
            <person name="Pedrosa-Harand A."/>
            <person name="Macas J."/>
            <person name="Mayer K.F.X."/>
            <person name="Houben A."/>
            <person name="Marques A."/>
        </authorList>
    </citation>
    <scope>NUCLEOTIDE SEQUENCE</scope>
    <source>
        <strain evidence="6">RhyBre1mFocal</strain>
    </source>
</reference>
<keyword evidence="3" id="KW-0472">Membrane</keyword>
<sequence length="163" mass="17797">MAPIVKSFIALMAMAALAEVVIGTNYTVGAPAGLWDLRTNYTQWAKGQKFYSGDNLIFKYNNTIHDVREVTQYGYTWCSAAEPILADDSGFFVVELTTNGNRYFICTISTHCLKGMKVQIDVLNSSSLSPPPPQVSSPNKAAVTQIGFANFVLGMIGLMLMVL</sequence>
<organism evidence="6 7">
    <name type="scientific">Rhynchospora breviuscula</name>
    <dbReference type="NCBI Taxonomy" id="2022672"/>
    <lineage>
        <taxon>Eukaryota</taxon>
        <taxon>Viridiplantae</taxon>
        <taxon>Streptophyta</taxon>
        <taxon>Embryophyta</taxon>
        <taxon>Tracheophyta</taxon>
        <taxon>Spermatophyta</taxon>
        <taxon>Magnoliopsida</taxon>
        <taxon>Liliopsida</taxon>
        <taxon>Poales</taxon>
        <taxon>Cyperaceae</taxon>
        <taxon>Cyperoideae</taxon>
        <taxon>Rhynchosporeae</taxon>
        <taxon>Rhynchospora</taxon>
    </lineage>
</organism>
<feature type="domain" description="Phytocyanin" evidence="5">
    <location>
        <begin position="24"/>
        <end position="124"/>
    </location>
</feature>
<dbReference type="AlphaFoldDB" id="A0A9Q0CQ78"/>
<feature type="signal peptide" evidence="4">
    <location>
        <begin position="1"/>
        <end position="18"/>
    </location>
</feature>
<dbReference type="Pfam" id="PF02298">
    <property type="entry name" value="Cu_bind_like"/>
    <property type="match status" value="1"/>
</dbReference>